<dbReference type="InterPro" id="IPR043426">
    <property type="entry name" value="MltB-like"/>
</dbReference>
<proteinExistence type="predicted"/>
<evidence type="ECO:0000259" key="3">
    <source>
        <dbReference type="Pfam" id="PF13406"/>
    </source>
</evidence>
<comment type="caution">
    <text evidence="4">The sequence shown here is derived from an EMBL/GenBank/DDBJ whole genome shotgun (WGS) entry which is preliminary data.</text>
</comment>
<dbReference type="AlphaFoldDB" id="A0A0L8AG53"/>
<keyword evidence="2" id="KW-0732">Signal</keyword>
<keyword evidence="5" id="KW-1185">Reference proteome</keyword>
<dbReference type="GO" id="GO:0009253">
    <property type="term" value="P:peptidoglycan catabolic process"/>
    <property type="evidence" value="ECO:0007669"/>
    <property type="project" value="TreeGrafter"/>
</dbReference>
<dbReference type="PANTHER" id="PTHR30163:SF9">
    <property type="entry name" value="MEMBRANE-BOUND LYTIC MUREIN TRANSGLYCOSYLASE B"/>
    <property type="match status" value="1"/>
</dbReference>
<feature type="signal peptide" evidence="2">
    <location>
        <begin position="1"/>
        <end position="19"/>
    </location>
</feature>
<dbReference type="GO" id="GO:0008933">
    <property type="term" value="F:peptidoglycan lytic transglycosylase activity"/>
    <property type="evidence" value="ECO:0007669"/>
    <property type="project" value="TreeGrafter"/>
</dbReference>
<sequence>MIKSFAFTALLFISFGAFAQIDDSAVANFAKSFSEKNNVPIEEVNAILNKATYQADIIEKISKPAEGTMTWGRYRKIFITDERINAGVEFWKENSETLAKVSADTGVPEHIILGIIGVETYFGRIKGSYKVLDALYTLSFGYPKRSKFFTSELEAYLILAKEEKLDIETTKGSYAGAMGYSQFMPTSYRAYAKSFEDNGTRDLINSPEDAITSVANYLKVHRWEKGEPITSKATMTRKITNLNKQVLKPKNKVSDYTAIGFQPAEKLNANSPATMIILENEQGEEHWFGMNNFYVITRYNHSPLYAMAVYQLAEAVKAKKGKAE</sequence>
<dbReference type="Gene3D" id="1.10.530.10">
    <property type="match status" value="1"/>
</dbReference>
<evidence type="ECO:0000313" key="4">
    <source>
        <dbReference type="EMBL" id="KOF01374.1"/>
    </source>
</evidence>
<dbReference type="SUPFAM" id="SSF53955">
    <property type="entry name" value="Lysozyme-like"/>
    <property type="match status" value="1"/>
</dbReference>
<dbReference type="NCBIfam" id="TIGR02282">
    <property type="entry name" value="MltB"/>
    <property type="match status" value="1"/>
</dbReference>
<dbReference type="Proteomes" id="UP000036908">
    <property type="component" value="Unassembled WGS sequence"/>
</dbReference>
<organism evidence="4 5">
    <name type="scientific">Roseivirga seohaensis subsp. aquiponti</name>
    <dbReference type="NCBI Taxonomy" id="1566026"/>
    <lineage>
        <taxon>Bacteria</taxon>
        <taxon>Pseudomonadati</taxon>
        <taxon>Bacteroidota</taxon>
        <taxon>Cytophagia</taxon>
        <taxon>Cytophagales</taxon>
        <taxon>Roseivirgaceae</taxon>
        <taxon>Roseivirga</taxon>
    </lineage>
</organism>
<dbReference type="RefSeq" id="WP_053225112.1">
    <property type="nucleotide sequence ID" value="NZ_JSVA01000035.1"/>
</dbReference>
<evidence type="ECO:0000256" key="2">
    <source>
        <dbReference type="SAM" id="SignalP"/>
    </source>
</evidence>
<protein>
    <recommendedName>
        <fullName evidence="3">Transglycosylase SLT domain-containing protein</fullName>
    </recommendedName>
</protein>
<dbReference type="InterPro" id="IPR031304">
    <property type="entry name" value="SLT_2"/>
</dbReference>
<dbReference type="InterPro" id="IPR023346">
    <property type="entry name" value="Lysozyme-like_dom_sf"/>
</dbReference>
<dbReference type="PANTHER" id="PTHR30163">
    <property type="entry name" value="MEMBRANE-BOUND LYTIC MUREIN TRANSGLYCOSYLASE B"/>
    <property type="match status" value="1"/>
</dbReference>
<dbReference type="FunFam" id="1.10.8.350:FF:000001">
    <property type="entry name" value="Lytic murein transglycosylase B"/>
    <property type="match status" value="1"/>
</dbReference>
<feature type="chain" id="PRO_5005579996" description="Transglycosylase SLT domain-containing protein" evidence="2">
    <location>
        <begin position="20"/>
        <end position="324"/>
    </location>
</feature>
<feature type="active site" evidence="1">
    <location>
        <position position="119"/>
    </location>
</feature>
<dbReference type="Gene3D" id="1.10.8.350">
    <property type="entry name" value="Bacterial muramidase"/>
    <property type="match status" value="1"/>
</dbReference>
<dbReference type="PATRIC" id="fig|1566026.4.peg.2213"/>
<gene>
    <name evidence="4" type="ORF">OB69_17845</name>
</gene>
<dbReference type="CDD" id="cd13399">
    <property type="entry name" value="Slt35-like"/>
    <property type="match status" value="1"/>
</dbReference>
<feature type="domain" description="Transglycosylase SLT" evidence="3">
    <location>
        <begin position="24"/>
        <end position="314"/>
    </location>
</feature>
<reference evidence="5" key="1">
    <citation type="submission" date="2014-11" db="EMBL/GenBank/DDBJ databases">
        <title>Genome sequencing of Roseivirga sp. D-25.</title>
        <authorList>
            <person name="Selvaratnam C."/>
            <person name="Thevarajoo S."/>
            <person name="Goh K.M."/>
            <person name="Eee R."/>
            <person name="Chan K.-G."/>
            <person name="Chong C.S."/>
        </authorList>
    </citation>
    <scope>NUCLEOTIDE SEQUENCE [LARGE SCALE GENOMIC DNA]</scope>
    <source>
        <strain evidence="5">D-25</strain>
    </source>
</reference>
<dbReference type="OrthoDB" id="9772911at2"/>
<name>A0A0L8AG53_9BACT</name>
<evidence type="ECO:0000313" key="5">
    <source>
        <dbReference type="Proteomes" id="UP000036908"/>
    </source>
</evidence>
<accession>A0A0L8AG53</accession>
<evidence type="ECO:0000256" key="1">
    <source>
        <dbReference type="PIRSR" id="PIRSR611757-1"/>
    </source>
</evidence>
<dbReference type="Pfam" id="PF13406">
    <property type="entry name" value="SLT_2"/>
    <property type="match status" value="1"/>
</dbReference>
<dbReference type="InterPro" id="IPR011757">
    <property type="entry name" value="Lytic_transglycosylase_MltB"/>
</dbReference>
<dbReference type="EMBL" id="JSVA01000035">
    <property type="protein sequence ID" value="KOF01374.1"/>
    <property type="molecule type" value="Genomic_DNA"/>
</dbReference>